<feature type="region of interest" description="Disordered" evidence="1">
    <location>
        <begin position="109"/>
        <end position="132"/>
    </location>
</feature>
<protein>
    <submittedName>
        <fullName evidence="2">Uncharacterized protein</fullName>
    </submittedName>
</protein>
<name>A0A017T3P9_9BACT</name>
<evidence type="ECO:0000313" key="2">
    <source>
        <dbReference type="EMBL" id="EYF03879.1"/>
    </source>
</evidence>
<reference evidence="2 3" key="1">
    <citation type="submission" date="2013-05" db="EMBL/GenBank/DDBJ databases">
        <title>Genome assembly of Chondromyces apiculatus DSM 436.</title>
        <authorList>
            <person name="Sharma G."/>
            <person name="Khatri I."/>
            <person name="Kaur C."/>
            <person name="Mayilraj S."/>
            <person name="Subramanian S."/>
        </authorList>
    </citation>
    <scope>NUCLEOTIDE SEQUENCE [LARGE SCALE GENOMIC DNA]</scope>
    <source>
        <strain evidence="2 3">DSM 436</strain>
    </source>
</reference>
<organism evidence="2 3">
    <name type="scientific">Chondromyces apiculatus DSM 436</name>
    <dbReference type="NCBI Taxonomy" id="1192034"/>
    <lineage>
        <taxon>Bacteria</taxon>
        <taxon>Pseudomonadati</taxon>
        <taxon>Myxococcota</taxon>
        <taxon>Polyangia</taxon>
        <taxon>Polyangiales</taxon>
        <taxon>Polyangiaceae</taxon>
        <taxon>Chondromyces</taxon>
    </lineage>
</organism>
<gene>
    <name evidence="2" type="ORF">CAP_5143</name>
</gene>
<accession>A0A017T3P9</accession>
<comment type="caution">
    <text evidence="2">The sequence shown here is derived from an EMBL/GenBank/DDBJ whole genome shotgun (WGS) entry which is preliminary data.</text>
</comment>
<evidence type="ECO:0000313" key="3">
    <source>
        <dbReference type="Proteomes" id="UP000019678"/>
    </source>
</evidence>
<dbReference type="Proteomes" id="UP000019678">
    <property type="component" value="Unassembled WGS sequence"/>
</dbReference>
<keyword evidence="3" id="KW-1185">Reference proteome</keyword>
<sequence length="175" mass="18684">MVLLPVLPDATAPLVPACRRARWRDESRVGVRCARRRSRPGEGTGGHQHAGVAGAAVTARLTACPCRVDLEARPPRAALRHGEGRRRCAPTASLHHGISTLPIHCGGRRWPAARASPGEDGEDNKGARRDNGVSMVTPTLIRAQSVQHTAIVNGVPPLALPERDDWMPGCQDGCI</sequence>
<dbReference type="EMBL" id="ASRX01000041">
    <property type="protein sequence ID" value="EYF03879.1"/>
    <property type="molecule type" value="Genomic_DNA"/>
</dbReference>
<evidence type="ECO:0000256" key="1">
    <source>
        <dbReference type="SAM" id="MobiDB-lite"/>
    </source>
</evidence>
<dbReference type="AlphaFoldDB" id="A0A017T3P9"/>
<proteinExistence type="predicted"/>